<sequence length="187" mass="22092">MLSEINDRRLLERLIGKEVYRRGEEEPLGRLYKIFISKKSKQPLKVFVLTKRGERLELPPERIKVEGGRVYIVSEELETFLEGVKQLESISKELKRLRDEILELDEKVISGVITWEVFTEKRRVLEERRVLLKLEAFQLVEALRSYAETYKLNLSEEEEKMLARIVDSLVYDLPVLPLEKLSKLFKS</sequence>
<gene>
    <name evidence="2" type="ORF">ENM88_02725</name>
    <name evidence="1" type="ORF">ENP77_00960</name>
</gene>
<protein>
    <recommendedName>
        <fullName evidence="3">PRC-barrel domain-containing protein</fullName>
    </recommendedName>
</protein>
<evidence type="ECO:0000313" key="2">
    <source>
        <dbReference type="EMBL" id="HHP04651.1"/>
    </source>
</evidence>
<organism evidence="1">
    <name type="scientific">Thermofilum pendens</name>
    <dbReference type="NCBI Taxonomy" id="2269"/>
    <lineage>
        <taxon>Archaea</taxon>
        <taxon>Thermoproteota</taxon>
        <taxon>Thermoprotei</taxon>
        <taxon>Thermofilales</taxon>
        <taxon>Thermofilaceae</taxon>
        <taxon>Thermofilum</taxon>
    </lineage>
</organism>
<evidence type="ECO:0008006" key="3">
    <source>
        <dbReference type="Google" id="ProtNLM"/>
    </source>
</evidence>
<dbReference type="AlphaFoldDB" id="A0A7C1PLH6"/>
<evidence type="ECO:0000313" key="1">
    <source>
        <dbReference type="EMBL" id="HEB48354.1"/>
    </source>
</evidence>
<comment type="caution">
    <text evidence="1">The sequence shown here is derived from an EMBL/GenBank/DDBJ whole genome shotgun (WGS) entry which is preliminary data.</text>
</comment>
<proteinExistence type="predicted"/>
<name>A0A7C1PLH6_THEPE</name>
<reference evidence="1" key="1">
    <citation type="journal article" date="2020" name="mSystems">
        <title>Genome- and Community-Level Interaction Insights into Carbon Utilization and Element Cycling Functions of Hydrothermarchaeota in Hydrothermal Sediment.</title>
        <authorList>
            <person name="Zhou Z."/>
            <person name="Liu Y."/>
            <person name="Xu W."/>
            <person name="Pan J."/>
            <person name="Luo Z.H."/>
            <person name="Li M."/>
        </authorList>
    </citation>
    <scope>NUCLEOTIDE SEQUENCE [LARGE SCALE GENOMIC DNA]</scope>
    <source>
        <strain evidence="2">SpSt-1125</strain>
        <strain evidence="1">SpSt-25</strain>
    </source>
</reference>
<accession>A0A7C1PLH6</accession>
<dbReference type="EMBL" id="DSKP01000033">
    <property type="protein sequence ID" value="HEB48354.1"/>
    <property type="molecule type" value="Genomic_DNA"/>
</dbReference>
<dbReference type="EMBL" id="DRZM01000089">
    <property type="protein sequence ID" value="HHP04651.1"/>
    <property type="molecule type" value="Genomic_DNA"/>
</dbReference>